<dbReference type="InterPro" id="IPR036390">
    <property type="entry name" value="WH_DNA-bd_sf"/>
</dbReference>
<protein>
    <submittedName>
        <fullName evidence="5">DNA-binding FadR family transcriptional regulator</fullName>
    </submittedName>
</protein>
<evidence type="ECO:0000313" key="6">
    <source>
        <dbReference type="Proteomes" id="UP000549971"/>
    </source>
</evidence>
<keyword evidence="2 5" id="KW-0238">DNA-binding</keyword>
<dbReference type="PRINTS" id="PR00035">
    <property type="entry name" value="HTHGNTR"/>
</dbReference>
<name>A0A7W9MXH9_9ACTN</name>
<dbReference type="SUPFAM" id="SSF46785">
    <property type="entry name" value="Winged helix' DNA-binding domain"/>
    <property type="match status" value="1"/>
</dbReference>
<dbReference type="AlphaFoldDB" id="A0A7W9MXH9"/>
<dbReference type="SMART" id="SM00345">
    <property type="entry name" value="HTH_GNTR"/>
    <property type="match status" value="1"/>
</dbReference>
<evidence type="ECO:0000256" key="1">
    <source>
        <dbReference type="ARBA" id="ARBA00023015"/>
    </source>
</evidence>
<comment type="caution">
    <text evidence="5">The sequence shown here is derived from an EMBL/GenBank/DDBJ whole genome shotgun (WGS) entry which is preliminary data.</text>
</comment>
<evidence type="ECO:0000259" key="4">
    <source>
        <dbReference type="PROSITE" id="PS50949"/>
    </source>
</evidence>
<feature type="domain" description="HTH gntR-type" evidence="4">
    <location>
        <begin position="4"/>
        <end position="72"/>
    </location>
</feature>
<keyword evidence="6" id="KW-1185">Reference proteome</keyword>
<evidence type="ECO:0000256" key="2">
    <source>
        <dbReference type="ARBA" id="ARBA00023125"/>
    </source>
</evidence>
<dbReference type="InterPro" id="IPR000524">
    <property type="entry name" value="Tscrpt_reg_HTH_GntR"/>
</dbReference>
<accession>A0A7W9MXH9</accession>
<evidence type="ECO:0000313" key="5">
    <source>
        <dbReference type="EMBL" id="MBB5839385.1"/>
    </source>
</evidence>
<dbReference type="GO" id="GO:0003677">
    <property type="term" value="F:DNA binding"/>
    <property type="evidence" value="ECO:0007669"/>
    <property type="project" value="UniProtKB-KW"/>
</dbReference>
<keyword evidence="3" id="KW-0804">Transcription</keyword>
<dbReference type="Gene3D" id="1.10.10.10">
    <property type="entry name" value="Winged helix-like DNA-binding domain superfamily/Winged helix DNA-binding domain"/>
    <property type="match status" value="1"/>
</dbReference>
<dbReference type="Proteomes" id="UP000549971">
    <property type="component" value="Unassembled WGS sequence"/>
</dbReference>
<dbReference type="RefSeq" id="WP_184801011.1">
    <property type="nucleotide sequence ID" value="NZ_JACHMY010000001.1"/>
</dbReference>
<evidence type="ECO:0000256" key="3">
    <source>
        <dbReference type="ARBA" id="ARBA00023163"/>
    </source>
</evidence>
<dbReference type="SMART" id="SM00895">
    <property type="entry name" value="FCD"/>
    <property type="match status" value="1"/>
</dbReference>
<dbReference type="EMBL" id="JACHMY010000001">
    <property type="protein sequence ID" value="MBB5839385.1"/>
    <property type="molecule type" value="Genomic_DNA"/>
</dbReference>
<dbReference type="PROSITE" id="PS50949">
    <property type="entry name" value="HTH_GNTR"/>
    <property type="match status" value="1"/>
</dbReference>
<dbReference type="InterPro" id="IPR008920">
    <property type="entry name" value="TF_FadR/GntR_C"/>
</dbReference>
<dbReference type="InterPro" id="IPR036388">
    <property type="entry name" value="WH-like_DNA-bd_sf"/>
</dbReference>
<dbReference type="Pfam" id="PF07729">
    <property type="entry name" value="FCD"/>
    <property type="match status" value="1"/>
</dbReference>
<dbReference type="GO" id="GO:0003700">
    <property type="term" value="F:DNA-binding transcription factor activity"/>
    <property type="evidence" value="ECO:0007669"/>
    <property type="project" value="InterPro"/>
</dbReference>
<dbReference type="Gene3D" id="1.20.120.530">
    <property type="entry name" value="GntR ligand-binding domain-like"/>
    <property type="match status" value="1"/>
</dbReference>
<dbReference type="SUPFAM" id="SSF48008">
    <property type="entry name" value="GntR ligand-binding domain-like"/>
    <property type="match status" value="1"/>
</dbReference>
<organism evidence="5 6">
    <name type="scientific">Kribbella italica</name>
    <dbReference type="NCBI Taxonomy" id="1540520"/>
    <lineage>
        <taxon>Bacteria</taxon>
        <taxon>Bacillati</taxon>
        <taxon>Actinomycetota</taxon>
        <taxon>Actinomycetes</taxon>
        <taxon>Propionibacteriales</taxon>
        <taxon>Kribbellaceae</taxon>
        <taxon>Kribbella</taxon>
    </lineage>
</organism>
<reference evidence="5 6" key="1">
    <citation type="submission" date="2020-08" db="EMBL/GenBank/DDBJ databases">
        <title>Sequencing the genomes of 1000 actinobacteria strains.</title>
        <authorList>
            <person name="Klenk H.-P."/>
        </authorList>
    </citation>
    <scope>NUCLEOTIDE SEQUENCE [LARGE SCALE GENOMIC DNA]</scope>
    <source>
        <strain evidence="5 6">DSM 28967</strain>
    </source>
</reference>
<dbReference type="Pfam" id="PF00392">
    <property type="entry name" value="GntR"/>
    <property type="match status" value="1"/>
</dbReference>
<dbReference type="PANTHER" id="PTHR43537:SF5">
    <property type="entry name" value="UXU OPERON TRANSCRIPTIONAL REGULATOR"/>
    <property type="match status" value="1"/>
</dbReference>
<sequence length="227" mass="25027">MSRSPIYREAQVKLRDFIKSRDLGPGDRLPAEAVLAAELGVSRLSLREATRSLQTLGVIEAQHGNGLFVSTFSFRPLIEQLPYGLAAPGMALEEILTAREAMEVGLMPAVARRPDSEELAECTRLAGKMAELEAAGQETIEVDRAFHLTLYKGLQNPLVDNLIELFWEIFVRLGDAIPAPTEAGRAAVHLRIVEALQSGEPLEAVQRMQDHFNDVRVRAAMLRDASE</sequence>
<dbReference type="InterPro" id="IPR011711">
    <property type="entry name" value="GntR_C"/>
</dbReference>
<keyword evidence="1" id="KW-0805">Transcription regulation</keyword>
<dbReference type="PANTHER" id="PTHR43537">
    <property type="entry name" value="TRANSCRIPTIONAL REGULATOR, GNTR FAMILY"/>
    <property type="match status" value="1"/>
</dbReference>
<proteinExistence type="predicted"/>
<dbReference type="CDD" id="cd07377">
    <property type="entry name" value="WHTH_GntR"/>
    <property type="match status" value="1"/>
</dbReference>
<gene>
    <name evidence="5" type="ORF">HDA39_006119</name>
</gene>